<evidence type="ECO:0000256" key="3">
    <source>
        <dbReference type="ARBA" id="ARBA00022634"/>
    </source>
</evidence>
<keyword evidence="14" id="KW-1185">Reference proteome</keyword>
<comment type="subunit">
    <text evidence="8">Homotetramer.</text>
</comment>
<comment type="catalytic activity">
    <reaction evidence="8 11">
        <text>thymidine + ATP = dTMP + ADP + H(+)</text>
        <dbReference type="Rhea" id="RHEA:19129"/>
        <dbReference type="ChEBI" id="CHEBI:15378"/>
        <dbReference type="ChEBI" id="CHEBI:17748"/>
        <dbReference type="ChEBI" id="CHEBI:30616"/>
        <dbReference type="ChEBI" id="CHEBI:63528"/>
        <dbReference type="ChEBI" id="CHEBI:456216"/>
        <dbReference type="EC" id="2.7.1.21"/>
    </reaction>
</comment>
<keyword evidence="3 8" id="KW-0237">DNA synthesis</keyword>
<dbReference type="Pfam" id="PF00265">
    <property type="entry name" value="TK"/>
    <property type="match status" value="1"/>
</dbReference>
<dbReference type="GO" id="GO:0005829">
    <property type="term" value="C:cytosol"/>
    <property type="evidence" value="ECO:0007669"/>
    <property type="project" value="TreeGrafter"/>
</dbReference>
<gene>
    <name evidence="8 13" type="primary">tdk</name>
    <name evidence="13" type="ORF">LPU83_2988</name>
</gene>
<dbReference type="PANTHER" id="PTHR11441">
    <property type="entry name" value="THYMIDINE KINASE"/>
    <property type="match status" value="1"/>
</dbReference>
<protein>
    <recommendedName>
        <fullName evidence="2 8">Thymidine kinase</fullName>
        <ecNumber evidence="2 8">2.7.1.21</ecNumber>
    </recommendedName>
</protein>
<dbReference type="GO" id="GO:0004797">
    <property type="term" value="F:thymidine kinase activity"/>
    <property type="evidence" value="ECO:0007669"/>
    <property type="project" value="UniProtKB-UniRule"/>
</dbReference>
<feature type="binding site" evidence="8">
    <location>
        <position position="178"/>
    </location>
    <ligand>
        <name>Zn(2+)</name>
        <dbReference type="ChEBI" id="CHEBI:29105"/>
    </ligand>
</feature>
<dbReference type="PROSITE" id="PS00603">
    <property type="entry name" value="TK_CELLULAR_TYPE"/>
    <property type="match status" value="1"/>
</dbReference>
<comment type="subcellular location">
    <subcellularLocation>
        <location evidence="8">Cytoplasm</location>
    </subcellularLocation>
</comment>
<dbReference type="Gene3D" id="3.30.60.20">
    <property type="match status" value="1"/>
</dbReference>
<feature type="active site" description="Proton acceptor" evidence="8 9">
    <location>
        <position position="121"/>
    </location>
</feature>
<dbReference type="eggNOG" id="COG1435">
    <property type="taxonomic scope" value="Bacteria"/>
</dbReference>
<name>W6RCQ1_9HYPH</name>
<dbReference type="EMBL" id="HG916852">
    <property type="protein sequence ID" value="CDM58639.1"/>
    <property type="molecule type" value="Genomic_DNA"/>
</dbReference>
<sequence length="232" mass="26107">MTVSGLDFPVIIKMRDFSSQFRASKKRKTEKTMAKLYFNYSTMNAGKSTMLLQASYNYEERGMRVVLLIAAFDERVGKGIIGSRIGLKASAVGFEPEADLQALIGDLSKEGEPIACVFVDEAHFMTREHVWQLARIVDRMNIPVMVYGLRTDFQGKLFPASEELLAIADEMREVRTICHCGRKATMVVRLDAEGKVLREGAQIDVGGNEKYVSLCRRHWDDAMNGEWLAEAV</sequence>
<feature type="binding site" evidence="8">
    <location>
        <position position="180"/>
    </location>
    <ligand>
        <name>Zn(2+)</name>
        <dbReference type="ChEBI" id="CHEBI:29105"/>
    </ligand>
</feature>
<evidence type="ECO:0000256" key="6">
    <source>
        <dbReference type="ARBA" id="ARBA00022777"/>
    </source>
</evidence>
<dbReference type="HAMAP" id="MF_00124">
    <property type="entry name" value="Thymidine_kinase"/>
    <property type="match status" value="1"/>
</dbReference>
<dbReference type="InterPro" id="IPR027417">
    <property type="entry name" value="P-loop_NTPase"/>
</dbReference>
<evidence type="ECO:0000256" key="10">
    <source>
        <dbReference type="PIRSR" id="PIRSR035805-2"/>
    </source>
</evidence>
<feature type="binding site" evidence="8">
    <location>
        <position position="215"/>
    </location>
    <ligand>
        <name>Zn(2+)</name>
        <dbReference type="ChEBI" id="CHEBI:29105"/>
    </ligand>
</feature>
<dbReference type="Gene3D" id="3.40.50.300">
    <property type="entry name" value="P-loop containing nucleotide triphosphate hydrolases"/>
    <property type="match status" value="1"/>
</dbReference>
<dbReference type="KEGG" id="rhl:LPU83_2988"/>
<accession>W6RCQ1</accession>
<dbReference type="InterPro" id="IPR020633">
    <property type="entry name" value="Thymidine_kinase_CS"/>
</dbReference>
<evidence type="ECO:0000256" key="9">
    <source>
        <dbReference type="PIRSR" id="PIRSR035805-1"/>
    </source>
</evidence>
<dbReference type="InterPro" id="IPR001267">
    <property type="entry name" value="Thymidine_kinase"/>
</dbReference>
<keyword evidence="5 8" id="KW-0547">Nucleotide-binding</keyword>
<keyword evidence="4 8" id="KW-0808">Transferase</keyword>
<evidence type="ECO:0000256" key="4">
    <source>
        <dbReference type="ARBA" id="ARBA00022679"/>
    </source>
</evidence>
<evidence type="ECO:0000256" key="8">
    <source>
        <dbReference type="HAMAP-Rule" id="MF_00124"/>
    </source>
</evidence>
<keyword evidence="8" id="KW-0963">Cytoplasm</keyword>
<dbReference type="GO" id="GO:0046104">
    <property type="term" value="P:thymidine metabolic process"/>
    <property type="evidence" value="ECO:0007669"/>
    <property type="project" value="TreeGrafter"/>
</dbReference>
<dbReference type="NCBIfam" id="NF003300">
    <property type="entry name" value="PRK04296.1-5"/>
    <property type="match status" value="1"/>
</dbReference>
<dbReference type="PIRSF" id="PIRSF035805">
    <property type="entry name" value="TK_cell"/>
    <property type="match status" value="1"/>
</dbReference>
<dbReference type="EC" id="2.7.1.21" evidence="2 8"/>
<dbReference type="HOGENOM" id="CLU_064400_2_1_5"/>
<feature type="binding site" evidence="8">
    <location>
        <position position="218"/>
    </location>
    <ligand>
        <name>Zn(2+)</name>
        <dbReference type="ChEBI" id="CHEBI:29105"/>
    </ligand>
</feature>
<feature type="binding site" evidence="10">
    <location>
        <position position="211"/>
    </location>
    <ligand>
        <name>substrate</name>
    </ligand>
</feature>
<evidence type="ECO:0000256" key="7">
    <source>
        <dbReference type="ARBA" id="ARBA00022840"/>
    </source>
</evidence>
<dbReference type="GO" id="GO:0008270">
    <property type="term" value="F:zinc ion binding"/>
    <property type="evidence" value="ECO:0007669"/>
    <property type="project" value="UniProtKB-UniRule"/>
</dbReference>
<evidence type="ECO:0000313" key="14">
    <source>
        <dbReference type="Proteomes" id="UP000019443"/>
    </source>
</evidence>
<evidence type="ECO:0000256" key="11">
    <source>
        <dbReference type="RuleBase" id="RU000544"/>
    </source>
</evidence>
<proteinExistence type="inferred from homology"/>
<evidence type="ECO:0000313" key="13">
    <source>
        <dbReference type="EMBL" id="CDM58639.1"/>
    </source>
</evidence>
<reference evidence="13" key="1">
    <citation type="submission" date="2013-11" db="EMBL/GenBank/DDBJ databases">
        <title>Draft genome sequence of the broad-host-range Rhizobium sp. LPU83 strain, a member of the low-genetic diversity Oregon-like Rhizobium sp. group.</title>
        <authorList>
            <person name="Wibberg D."/>
            <person name="Puehler A."/>
            <person name="Schlueter A."/>
        </authorList>
    </citation>
    <scope>NUCLEOTIDE SEQUENCE [LARGE SCALE GENOMIC DNA]</scope>
    <source>
        <strain evidence="13">LPU83</strain>
    </source>
</reference>
<evidence type="ECO:0000256" key="12">
    <source>
        <dbReference type="RuleBase" id="RU004165"/>
    </source>
</evidence>
<dbReference type="PANTHER" id="PTHR11441:SF0">
    <property type="entry name" value="THYMIDINE KINASE, CYTOSOLIC"/>
    <property type="match status" value="1"/>
</dbReference>
<organism evidence="13 14">
    <name type="scientific">Rhizobium favelukesii</name>
    <dbReference type="NCBI Taxonomy" id="348824"/>
    <lineage>
        <taxon>Bacteria</taxon>
        <taxon>Pseudomonadati</taxon>
        <taxon>Pseudomonadota</taxon>
        <taxon>Alphaproteobacteria</taxon>
        <taxon>Hyphomicrobiales</taxon>
        <taxon>Rhizobiaceae</taxon>
        <taxon>Rhizobium/Agrobacterium group</taxon>
        <taxon>Rhizobium</taxon>
    </lineage>
</organism>
<feature type="binding site" evidence="10">
    <location>
        <begin position="203"/>
        <end position="206"/>
    </location>
    <ligand>
        <name>substrate</name>
    </ligand>
</feature>
<dbReference type="GO" id="GO:0071897">
    <property type="term" value="P:DNA biosynthetic process"/>
    <property type="evidence" value="ECO:0007669"/>
    <property type="project" value="UniProtKB-KW"/>
</dbReference>
<keyword evidence="7 8" id="KW-0067">ATP-binding</keyword>
<keyword evidence="8" id="KW-0862">Zinc</keyword>
<dbReference type="PATRIC" id="fig|348824.6.peg.3221"/>
<dbReference type="SUPFAM" id="SSF52540">
    <property type="entry name" value="P-loop containing nucleoside triphosphate hydrolases"/>
    <property type="match status" value="1"/>
</dbReference>
<comment type="similarity">
    <text evidence="1 8 12">Belongs to the thymidine kinase family.</text>
</comment>
<dbReference type="AlphaFoldDB" id="W6RCQ1"/>
<evidence type="ECO:0000256" key="5">
    <source>
        <dbReference type="ARBA" id="ARBA00022741"/>
    </source>
</evidence>
<keyword evidence="8" id="KW-0479">Metal-binding</keyword>
<evidence type="ECO:0000256" key="1">
    <source>
        <dbReference type="ARBA" id="ARBA00007587"/>
    </source>
</evidence>
<evidence type="ECO:0000256" key="2">
    <source>
        <dbReference type="ARBA" id="ARBA00012118"/>
    </source>
</evidence>
<feature type="binding site" evidence="8">
    <location>
        <begin position="120"/>
        <end position="123"/>
    </location>
    <ligand>
        <name>ATP</name>
        <dbReference type="ChEBI" id="CHEBI:30616"/>
    </ligand>
</feature>
<dbReference type="SUPFAM" id="SSF57716">
    <property type="entry name" value="Glucocorticoid receptor-like (DNA-binding domain)"/>
    <property type="match status" value="1"/>
</dbReference>
<dbReference type="GO" id="GO:0005524">
    <property type="term" value="F:ATP binding"/>
    <property type="evidence" value="ECO:0007669"/>
    <property type="project" value="UniProtKB-UniRule"/>
</dbReference>
<dbReference type="Proteomes" id="UP000019443">
    <property type="component" value="Chromosome"/>
</dbReference>
<keyword evidence="6 8" id="KW-0418">Kinase</keyword>
<feature type="binding site" evidence="8">
    <location>
        <begin position="41"/>
        <end position="48"/>
    </location>
    <ligand>
        <name>ATP</name>
        <dbReference type="ChEBI" id="CHEBI:30616"/>
    </ligand>
</feature>